<dbReference type="SUPFAM" id="SSF51569">
    <property type="entry name" value="Aldolase"/>
    <property type="match status" value="1"/>
</dbReference>
<dbReference type="PANTHER" id="PTHR10889:SF1">
    <property type="entry name" value="DEOXYRIBOSE-PHOSPHATE ALDOLASE"/>
    <property type="match status" value="1"/>
</dbReference>
<evidence type="ECO:0000256" key="6">
    <source>
        <dbReference type="ARBA" id="ARBA00032755"/>
    </source>
</evidence>
<evidence type="ECO:0000256" key="3">
    <source>
        <dbReference type="ARBA" id="ARBA00022490"/>
    </source>
</evidence>
<dbReference type="CDD" id="cd00959">
    <property type="entry name" value="DeoC"/>
    <property type="match status" value="1"/>
</dbReference>
<dbReference type="RefSeq" id="XP_025490915.1">
    <property type="nucleotide sequence ID" value="XM_025640011.1"/>
</dbReference>
<evidence type="ECO:0000256" key="8">
    <source>
        <dbReference type="SAM" id="MobiDB-lite"/>
    </source>
</evidence>
<dbReference type="PANTHER" id="PTHR10889">
    <property type="entry name" value="DEOXYRIBOSE-PHOSPHATE ALDOLASE"/>
    <property type="match status" value="1"/>
</dbReference>
<evidence type="ECO:0000313" key="9">
    <source>
        <dbReference type="EMBL" id="PYH80715.1"/>
    </source>
</evidence>
<feature type="compositionally biased region" description="Gly residues" evidence="8">
    <location>
        <begin position="73"/>
        <end position="94"/>
    </location>
</feature>
<organism evidence="9 10">
    <name type="scientific">Aspergillus uvarum CBS 121591</name>
    <dbReference type="NCBI Taxonomy" id="1448315"/>
    <lineage>
        <taxon>Eukaryota</taxon>
        <taxon>Fungi</taxon>
        <taxon>Dikarya</taxon>
        <taxon>Ascomycota</taxon>
        <taxon>Pezizomycotina</taxon>
        <taxon>Eurotiomycetes</taxon>
        <taxon>Eurotiomycetidae</taxon>
        <taxon>Eurotiales</taxon>
        <taxon>Aspergillaceae</taxon>
        <taxon>Aspergillus</taxon>
        <taxon>Aspergillus subgen. Circumdati</taxon>
    </lineage>
</organism>
<dbReference type="Pfam" id="PF01791">
    <property type="entry name" value="DeoC"/>
    <property type="match status" value="1"/>
</dbReference>
<feature type="compositionally biased region" description="Basic and acidic residues" evidence="8">
    <location>
        <begin position="101"/>
        <end position="110"/>
    </location>
</feature>
<dbReference type="UniPathway" id="UPA00002">
    <property type="reaction ID" value="UER00468"/>
</dbReference>
<dbReference type="InterPro" id="IPR013785">
    <property type="entry name" value="Aldolase_TIM"/>
</dbReference>
<dbReference type="STRING" id="1448315.A0A319C628"/>
<evidence type="ECO:0000256" key="4">
    <source>
        <dbReference type="ARBA" id="ARBA00023239"/>
    </source>
</evidence>
<dbReference type="InterPro" id="IPR028581">
    <property type="entry name" value="DeoC_typeI"/>
</dbReference>
<dbReference type="Gene3D" id="3.20.20.70">
    <property type="entry name" value="Aldolase class I"/>
    <property type="match status" value="1"/>
</dbReference>
<proteinExistence type="inferred from homology"/>
<evidence type="ECO:0000256" key="7">
    <source>
        <dbReference type="ARBA" id="ARBA00048791"/>
    </source>
</evidence>
<dbReference type="Proteomes" id="UP000248340">
    <property type="component" value="Unassembled WGS sequence"/>
</dbReference>
<dbReference type="GO" id="GO:0005737">
    <property type="term" value="C:cytoplasm"/>
    <property type="evidence" value="ECO:0007669"/>
    <property type="project" value="InterPro"/>
</dbReference>
<dbReference type="InterPro" id="IPR011343">
    <property type="entry name" value="DeoC"/>
</dbReference>
<comment type="similarity">
    <text evidence="1">Belongs to the DeoC/FbaB aldolase family. DeoC type 1 subfamily.</text>
</comment>
<keyword evidence="4" id="KW-0456">Lyase</keyword>
<dbReference type="InterPro" id="IPR002915">
    <property type="entry name" value="DeoC/FbaB/LacD_aldolase"/>
</dbReference>
<dbReference type="GeneID" id="37142753"/>
<accession>A0A319C628</accession>
<feature type="compositionally biased region" description="Pro residues" evidence="8">
    <location>
        <begin position="119"/>
        <end position="131"/>
    </location>
</feature>
<feature type="region of interest" description="Disordered" evidence="8">
    <location>
        <begin position="60"/>
        <end position="134"/>
    </location>
</feature>
<dbReference type="OrthoDB" id="70823at2759"/>
<dbReference type="AlphaFoldDB" id="A0A319C628"/>
<dbReference type="SMART" id="SM01133">
    <property type="entry name" value="DeoC"/>
    <property type="match status" value="1"/>
</dbReference>
<evidence type="ECO:0000256" key="5">
    <source>
        <dbReference type="ARBA" id="ARBA00023270"/>
    </source>
</evidence>
<reference evidence="9 10" key="1">
    <citation type="submission" date="2016-12" db="EMBL/GenBank/DDBJ databases">
        <title>The genomes of Aspergillus section Nigri reveals drivers in fungal speciation.</title>
        <authorList>
            <consortium name="DOE Joint Genome Institute"/>
            <person name="Vesth T.C."/>
            <person name="Nybo J."/>
            <person name="Theobald S."/>
            <person name="Brandl J."/>
            <person name="Frisvad J.C."/>
            <person name="Nielsen K.F."/>
            <person name="Lyhne E.K."/>
            <person name="Kogle M.E."/>
            <person name="Kuo A."/>
            <person name="Riley R."/>
            <person name="Clum A."/>
            <person name="Nolan M."/>
            <person name="Lipzen A."/>
            <person name="Salamov A."/>
            <person name="Henrissat B."/>
            <person name="Wiebenga A."/>
            <person name="De Vries R.P."/>
            <person name="Grigoriev I.V."/>
            <person name="Mortensen U.H."/>
            <person name="Andersen M.R."/>
            <person name="Baker S.E."/>
        </authorList>
    </citation>
    <scope>NUCLEOTIDE SEQUENCE [LARGE SCALE GENOMIC DNA]</scope>
    <source>
        <strain evidence="9 10">CBS 121591</strain>
    </source>
</reference>
<protein>
    <recommendedName>
        <fullName evidence="2">deoxyribose-phosphate aldolase</fullName>
        <ecNumber evidence="2">4.1.2.4</ecNumber>
    </recommendedName>
    <alternativeName>
        <fullName evidence="6">2-deoxy-D-ribose 5-phosphate aldolase</fullName>
    </alternativeName>
</protein>
<dbReference type="VEuPathDB" id="FungiDB:BO82DRAFT_416959"/>
<dbReference type="GO" id="GO:0046386">
    <property type="term" value="P:deoxyribose phosphate catabolic process"/>
    <property type="evidence" value="ECO:0007669"/>
    <property type="project" value="UniProtKB-UniPathway"/>
</dbReference>
<keyword evidence="3" id="KW-0963">Cytoplasm</keyword>
<dbReference type="HAMAP" id="MF_00114">
    <property type="entry name" value="DeoC_type1"/>
    <property type="match status" value="1"/>
</dbReference>
<dbReference type="GO" id="GO:0009264">
    <property type="term" value="P:deoxyribonucleotide catabolic process"/>
    <property type="evidence" value="ECO:0007669"/>
    <property type="project" value="InterPro"/>
</dbReference>
<keyword evidence="5" id="KW-0704">Schiff base</keyword>
<evidence type="ECO:0000256" key="1">
    <source>
        <dbReference type="ARBA" id="ARBA00010936"/>
    </source>
</evidence>
<dbReference type="NCBIfam" id="TIGR00126">
    <property type="entry name" value="deoC"/>
    <property type="match status" value="1"/>
</dbReference>
<dbReference type="EC" id="4.1.2.4" evidence="2"/>
<dbReference type="GO" id="GO:0016052">
    <property type="term" value="P:carbohydrate catabolic process"/>
    <property type="evidence" value="ECO:0007669"/>
    <property type="project" value="TreeGrafter"/>
</dbReference>
<keyword evidence="10" id="KW-1185">Reference proteome</keyword>
<sequence length="413" mass="43246">MAPEPRTYVSGGRVLGSPPLSVRVSRFFESVYVFLGLYLVSFFSLDPYAAAQNSQFNIHRKGNPSGPKSRWGLFGGGGSGGSGGGGGPGGGPRGFGPRKIGRVDDVRGPEPLHQNSSTKPPPYQTMAPQPPQTDSAWKTLITQTIQHLPSPTTFPVYPVPARPSLTIDHTQLSPTASPSQIDTLCTEAQVHDFATVCVRLPYVARAVQNLSSSNTSTNTAEGTTNPGTGVGVACVIAFPSGLDPTASKTTESASAVSAGATELDMVLNRPLLQEGRYTAVYEDIRAVREAIPAGVVLKVILETGRLSGTEEVVAGSVVACLAGADYIKTSTGFDGPGARVEDVRVMRWVAGSLGTGTRVKASGGVRGAEEWRRMVEAGAERIGSSSGVGIVVQLGRIEGEMEERQKEEGEGGY</sequence>
<dbReference type="GO" id="GO:0004139">
    <property type="term" value="F:deoxyribose-phosphate aldolase activity"/>
    <property type="evidence" value="ECO:0007669"/>
    <property type="project" value="UniProtKB-EC"/>
</dbReference>
<comment type="catalytic activity">
    <reaction evidence="7">
        <text>2-deoxy-D-ribose 5-phosphate = D-glyceraldehyde 3-phosphate + acetaldehyde</text>
        <dbReference type="Rhea" id="RHEA:12821"/>
        <dbReference type="ChEBI" id="CHEBI:15343"/>
        <dbReference type="ChEBI" id="CHEBI:59776"/>
        <dbReference type="ChEBI" id="CHEBI:62877"/>
        <dbReference type="EC" id="4.1.2.4"/>
    </reaction>
</comment>
<gene>
    <name evidence="9" type="ORF">BO82DRAFT_416959</name>
</gene>
<evidence type="ECO:0000256" key="2">
    <source>
        <dbReference type="ARBA" id="ARBA00012515"/>
    </source>
</evidence>
<dbReference type="EMBL" id="KZ821707">
    <property type="protein sequence ID" value="PYH80715.1"/>
    <property type="molecule type" value="Genomic_DNA"/>
</dbReference>
<evidence type="ECO:0000313" key="10">
    <source>
        <dbReference type="Proteomes" id="UP000248340"/>
    </source>
</evidence>
<name>A0A319C628_9EURO</name>